<proteinExistence type="inferred from homology"/>
<gene>
    <name evidence="7 10" type="primary">nusA</name>
    <name evidence="10" type="ORF">D1222_07560</name>
</gene>
<comment type="caution">
    <text evidence="10">The sequence shown here is derived from an EMBL/GenBank/DDBJ whole genome shotgun (WGS) entry which is preliminary data.</text>
</comment>
<keyword evidence="2 7" id="KW-0963">Cytoplasm</keyword>
<dbReference type="CDD" id="cd02134">
    <property type="entry name" value="KH-II_NusA_rpt1"/>
    <property type="match status" value="1"/>
</dbReference>
<feature type="compositionally biased region" description="Acidic residues" evidence="8">
    <location>
        <begin position="582"/>
        <end position="598"/>
    </location>
</feature>
<evidence type="ECO:0000256" key="8">
    <source>
        <dbReference type="SAM" id="MobiDB-lite"/>
    </source>
</evidence>
<dbReference type="AlphaFoldDB" id="A0A399RQ59"/>
<dbReference type="GO" id="GO:0003700">
    <property type="term" value="F:DNA-binding transcription factor activity"/>
    <property type="evidence" value="ECO:0007669"/>
    <property type="project" value="InterPro"/>
</dbReference>
<dbReference type="InterPro" id="IPR010213">
    <property type="entry name" value="TF_NusA"/>
</dbReference>
<reference evidence="10 11" key="1">
    <citation type="submission" date="2018-08" db="EMBL/GenBank/DDBJ databases">
        <title>Henriciella mobilis sp. nov., isolated from seawater.</title>
        <authorList>
            <person name="Cheng H."/>
            <person name="Wu Y.-H."/>
            <person name="Xu X.-W."/>
            <person name="Guo L.-L."/>
        </authorList>
    </citation>
    <scope>NUCLEOTIDE SEQUENCE [LARGE SCALE GENOMIC DNA]</scope>
    <source>
        <strain evidence="10 11">CCUG67844</strain>
    </source>
</reference>
<comment type="subcellular location">
    <subcellularLocation>
        <location evidence="7">Cytoplasm</location>
    </subcellularLocation>
</comment>
<feature type="region of interest" description="Disordered" evidence="8">
    <location>
        <begin position="578"/>
        <end position="598"/>
    </location>
</feature>
<dbReference type="NCBIfam" id="TIGR01954">
    <property type="entry name" value="nusA_Cterm_rpt"/>
    <property type="match status" value="1"/>
</dbReference>
<dbReference type="SUPFAM" id="SSF50249">
    <property type="entry name" value="Nucleic acid-binding proteins"/>
    <property type="match status" value="1"/>
</dbReference>
<dbReference type="InterPro" id="IPR010214">
    <property type="entry name" value="Tscrpt_termin_fac_NusA_C_rpt"/>
</dbReference>
<organism evidence="10 11">
    <name type="scientific">Henriciella algicola</name>
    <dbReference type="NCBI Taxonomy" id="1608422"/>
    <lineage>
        <taxon>Bacteria</taxon>
        <taxon>Pseudomonadati</taxon>
        <taxon>Pseudomonadota</taxon>
        <taxon>Alphaproteobacteria</taxon>
        <taxon>Hyphomonadales</taxon>
        <taxon>Hyphomonadaceae</taxon>
        <taxon>Henriciella</taxon>
    </lineage>
</organism>
<dbReference type="PROSITE" id="PS50084">
    <property type="entry name" value="KH_TYPE_1"/>
    <property type="match status" value="1"/>
</dbReference>
<dbReference type="PROSITE" id="PS50126">
    <property type="entry name" value="S1"/>
    <property type="match status" value="1"/>
</dbReference>
<dbReference type="SMART" id="SM00322">
    <property type="entry name" value="KH"/>
    <property type="match status" value="2"/>
</dbReference>
<dbReference type="FunFam" id="2.40.50.140:FF:000058">
    <property type="entry name" value="Transcription termination/antitermination protein NusA"/>
    <property type="match status" value="1"/>
</dbReference>
<dbReference type="RefSeq" id="WP_119453567.1">
    <property type="nucleotide sequence ID" value="NZ_QWGA01000003.1"/>
</dbReference>
<evidence type="ECO:0000256" key="2">
    <source>
        <dbReference type="ARBA" id="ARBA00022490"/>
    </source>
</evidence>
<dbReference type="PANTHER" id="PTHR22648:SF0">
    <property type="entry name" value="TRANSCRIPTION TERMINATION_ANTITERMINATION PROTEIN NUSA"/>
    <property type="match status" value="1"/>
</dbReference>
<dbReference type="Gene3D" id="2.40.50.140">
    <property type="entry name" value="Nucleic acid-binding proteins"/>
    <property type="match status" value="1"/>
</dbReference>
<keyword evidence="3 7" id="KW-0889">Transcription antitermination</keyword>
<dbReference type="HAMAP" id="MF_00945_B">
    <property type="entry name" value="NusA_B"/>
    <property type="match status" value="1"/>
</dbReference>
<dbReference type="GO" id="GO:0005829">
    <property type="term" value="C:cytosol"/>
    <property type="evidence" value="ECO:0007669"/>
    <property type="project" value="TreeGrafter"/>
</dbReference>
<dbReference type="CDD" id="cd22529">
    <property type="entry name" value="KH-II_NusA_rpt2"/>
    <property type="match status" value="1"/>
</dbReference>
<dbReference type="InterPro" id="IPR036555">
    <property type="entry name" value="NusA_N_sf"/>
</dbReference>
<evidence type="ECO:0000256" key="4">
    <source>
        <dbReference type="ARBA" id="ARBA00022884"/>
    </source>
</evidence>
<keyword evidence="5 7" id="KW-0805">Transcription regulation</keyword>
<dbReference type="SUPFAM" id="SSF54814">
    <property type="entry name" value="Prokaryotic type KH domain (KH-domain type II)"/>
    <property type="match status" value="2"/>
</dbReference>
<comment type="function">
    <text evidence="7">Participates in both transcription termination and antitermination.</text>
</comment>
<keyword evidence="6 7" id="KW-0804">Transcription</keyword>
<comment type="similarity">
    <text evidence="7">Belongs to the NusA family.</text>
</comment>
<dbReference type="CDD" id="cd04455">
    <property type="entry name" value="S1_NusA"/>
    <property type="match status" value="1"/>
</dbReference>
<dbReference type="PANTHER" id="PTHR22648">
    <property type="entry name" value="TRANSCRIPTION TERMINATION FACTOR NUSA"/>
    <property type="match status" value="1"/>
</dbReference>
<dbReference type="SMART" id="SM00316">
    <property type="entry name" value="S1"/>
    <property type="match status" value="1"/>
</dbReference>
<dbReference type="InterPro" id="IPR004087">
    <property type="entry name" value="KH_dom"/>
</dbReference>
<dbReference type="InterPro" id="IPR025249">
    <property type="entry name" value="TF_NusA_KH_1st"/>
</dbReference>
<dbReference type="OrthoDB" id="9807233at2"/>
<evidence type="ECO:0000256" key="3">
    <source>
        <dbReference type="ARBA" id="ARBA00022814"/>
    </source>
</evidence>
<dbReference type="InterPro" id="IPR009019">
    <property type="entry name" value="KH_sf_prok-type"/>
</dbReference>
<dbReference type="Proteomes" id="UP000265845">
    <property type="component" value="Unassembled WGS sequence"/>
</dbReference>
<dbReference type="InterPro" id="IPR013735">
    <property type="entry name" value="TF_NusA_N"/>
</dbReference>
<evidence type="ECO:0000256" key="7">
    <source>
        <dbReference type="HAMAP-Rule" id="MF_00945"/>
    </source>
</evidence>
<dbReference type="FunFam" id="3.30.300.20:FF:000002">
    <property type="entry name" value="Transcription termination/antitermination protein NusA"/>
    <property type="match status" value="1"/>
</dbReference>
<dbReference type="Pfam" id="PF13184">
    <property type="entry name" value="KH_NusA_1st"/>
    <property type="match status" value="1"/>
</dbReference>
<evidence type="ECO:0000256" key="1">
    <source>
        <dbReference type="ARBA" id="ARBA00022472"/>
    </source>
</evidence>
<evidence type="ECO:0000259" key="9">
    <source>
        <dbReference type="PROSITE" id="PS50126"/>
    </source>
</evidence>
<protein>
    <recommendedName>
        <fullName evidence="7">Transcription termination/antitermination protein NusA</fullName>
    </recommendedName>
</protein>
<dbReference type="Pfam" id="PF00575">
    <property type="entry name" value="S1"/>
    <property type="match status" value="1"/>
</dbReference>
<dbReference type="InterPro" id="IPR030842">
    <property type="entry name" value="TF_NusA_bacterial"/>
</dbReference>
<dbReference type="InterPro" id="IPR012340">
    <property type="entry name" value="NA-bd_OB-fold"/>
</dbReference>
<evidence type="ECO:0000313" key="11">
    <source>
        <dbReference type="Proteomes" id="UP000265845"/>
    </source>
</evidence>
<dbReference type="GO" id="GO:0003723">
    <property type="term" value="F:RNA binding"/>
    <property type="evidence" value="ECO:0007669"/>
    <property type="project" value="UniProtKB-UniRule"/>
</dbReference>
<dbReference type="SUPFAM" id="SSF47794">
    <property type="entry name" value="Rad51 N-terminal domain-like"/>
    <property type="match status" value="1"/>
</dbReference>
<dbReference type="NCBIfam" id="TIGR01953">
    <property type="entry name" value="NusA"/>
    <property type="match status" value="1"/>
</dbReference>
<sequence length="598" mass="66059">MSTVGVSANRLEILQIAKAVAEEKSIDRSIVIGAMQEAIEKAAKSRYGQEHDIRAVIDADTGEQTLWRVQTVVADDEVEDPAQQLALTEAKKIDASYEVGTEIKEELPPFDFGRVAAQTAKQVIMQKVRDAERERQYDEYKDRVGEIINGIVKRVEYGHVIVDLGRAEGIIRRNDGIPRENFQPNDRVRAYLYKVSRETKGPQIFLSRAHPDFMVKLFAQEVPEVYDGVIEIRACARDAGSRAKIGVISNDSSIDPVGACVGMRGARVQAVVGELSGEKIDIIPWNYDAATFIVNALQPAEVSKVVLDEDEQRVEVVVADDQFPLAIGRRGQNVRLASQLTGWQIDLVTETADSERYQKDFQARTELFMKALDADETLAQLLASEGFESVEEIAYVAPEDFISIDGFDLEVANEIQERAREYLENLAAEQDARRKELGVEDSVMELEGMTVAFAVKFGENEVATLEDIAGLVPDDITGWREPGPDGKPVFKEGILKKGEMRKDEAQIFIMRARVAAGWVEPEALEQLEADMAAEAEGEMADLSEEERALLALGDIGKGGNEADEELAEEELIFDLDALAAEEAGDDTAEDGDDADSKE</sequence>
<evidence type="ECO:0000256" key="5">
    <source>
        <dbReference type="ARBA" id="ARBA00023015"/>
    </source>
</evidence>
<dbReference type="Gene3D" id="3.30.300.20">
    <property type="match status" value="2"/>
</dbReference>
<evidence type="ECO:0000313" key="10">
    <source>
        <dbReference type="EMBL" id="RIJ32079.1"/>
    </source>
</evidence>
<dbReference type="Gene3D" id="1.10.150.20">
    <property type="entry name" value="5' to 3' exonuclease, C-terminal subdomain"/>
    <property type="match status" value="2"/>
</dbReference>
<feature type="domain" description="S1 motif" evidence="9">
    <location>
        <begin position="145"/>
        <end position="209"/>
    </location>
</feature>
<keyword evidence="4 7" id="KW-0694">RNA-binding</keyword>
<dbReference type="GO" id="GO:0031564">
    <property type="term" value="P:transcription antitermination"/>
    <property type="evidence" value="ECO:0007669"/>
    <property type="project" value="UniProtKB-UniRule"/>
</dbReference>
<name>A0A399RQ59_9PROT</name>
<dbReference type="GO" id="GO:0006353">
    <property type="term" value="P:DNA-templated transcription termination"/>
    <property type="evidence" value="ECO:0007669"/>
    <property type="project" value="UniProtKB-UniRule"/>
</dbReference>
<comment type="subunit">
    <text evidence="7">Monomer. Binds directly to the core enzyme of the DNA-dependent RNA polymerase and to nascent RNA.</text>
</comment>
<dbReference type="Pfam" id="PF08529">
    <property type="entry name" value="NusA_N"/>
    <property type="match status" value="1"/>
</dbReference>
<dbReference type="GO" id="GO:0000166">
    <property type="term" value="F:nucleotide binding"/>
    <property type="evidence" value="ECO:0007669"/>
    <property type="project" value="InterPro"/>
</dbReference>
<dbReference type="EMBL" id="QWGA01000003">
    <property type="protein sequence ID" value="RIJ32079.1"/>
    <property type="molecule type" value="Genomic_DNA"/>
</dbReference>
<evidence type="ECO:0000256" key="6">
    <source>
        <dbReference type="ARBA" id="ARBA00023163"/>
    </source>
</evidence>
<dbReference type="SUPFAM" id="SSF69705">
    <property type="entry name" value="Transcription factor NusA, N-terminal domain"/>
    <property type="match status" value="1"/>
</dbReference>
<dbReference type="InterPro" id="IPR015946">
    <property type="entry name" value="KH_dom-like_a/b"/>
</dbReference>
<keyword evidence="1 7" id="KW-0806">Transcription termination</keyword>
<dbReference type="InterPro" id="IPR003029">
    <property type="entry name" value="S1_domain"/>
</dbReference>
<dbReference type="Gene3D" id="3.30.1480.10">
    <property type="entry name" value="NusA, N-terminal domain"/>
    <property type="match status" value="1"/>
</dbReference>
<dbReference type="InterPro" id="IPR058582">
    <property type="entry name" value="KH_NusA_2nd"/>
</dbReference>
<dbReference type="InterPro" id="IPR010995">
    <property type="entry name" value="DNA_repair_Rad51/TF_NusA_a-hlx"/>
</dbReference>
<dbReference type="FunFam" id="3.30.300.20:FF:000005">
    <property type="entry name" value="Transcription termination/antitermination protein NusA"/>
    <property type="match status" value="1"/>
</dbReference>
<accession>A0A399RQ59</accession>
<keyword evidence="11" id="KW-1185">Reference proteome</keyword>
<dbReference type="Pfam" id="PF26594">
    <property type="entry name" value="KH_NusA_2nd"/>
    <property type="match status" value="1"/>
</dbReference>